<proteinExistence type="predicted"/>
<protein>
    <submittedName>
        <fullName evidence="1">Uncharacterized protein</fullName>
    </submittedName>
</protein>
<accession>A0ACC1PMT6</accession>
<dbReference type="Proteomes" id="UP001143856">
    <property type="component" value="Unassembled WGS sequence"/>
</dbReference>
<gene>
    <name evidence="1" type="ORF">NUW58_g1218</name>
</gene>
<evidence type="ECO:0000313" key="1">
    <source>
        <dbReference type="EMBL" id="KAJ2995647.1"/>
    </source>
</evidence>
<evidence type="ECO:0000313" key="2">
    <source>
        <dbReference type="Proteomes" id="UP001143856"/>
    </source>
</evidence>
<reference evidence="1" key="1">
    <citation type="submission" date="2022-10" db="EMBL/GenBank/DDBJ databases">
        <title>Genome Sequence of Xylaria curta.</title>
        <authorList>
            <person name="Buettner E."/>
        </authorList>
    </citation>
    <scope>NUCLEOTIDE SEQUENCE</scope>
    <source>
        <strain evidence="1">Babe10</strain>
    </source>
</reference>
<organism evidence="1 2">
    <name type="scientific">Xylaria curta</name>
    <dbReference type="NCBI Taxonomy" id="42375"/>
    <lineage>
        <taxon>Eukaryota</taxon>
        <taxon>Fungi</taxon>
        <taxon>Dikarya</taxon>
        <taxon>Ascomycota</taxon>
        <taxon>Pezizomycotina</taxon>
        <taxon>Sordariomycetes</taxon>
        <taxon>Xylariomycetidae</taxon>
        <taxon>Xylariales</taxon>
        <taxon>Xylariaceae</taxon>
        <taxon>Xylaria</taxon>
    </lineage>
</organism>
<dbReference type="EMBL" id="JAPDGR010000126">
    <property type="protein sequence ID" value="KAJ2995647.1"/>
    <property type="molecule type" value="Genomic_DNA"/>
</dbReference>
<name>A0ACC1PMT6_9PEZI</name>
<comment type="caution">
    <text evidence="1">The sequence shown here is derived from an EMBL/GenBank/DDBJ whole genome shotgun (WGS) entry which is preliminary data.</text>
</comment>
<sequence>MSSRSKATITAVRQAQKKDVVQDLLDRAVDCRGDITALVRVSSSGVTVQPAPGAFVSANTDSQAEKKADSPKGVRIDGTISRALTVGGNVKTQKSVVVKAETPEAARERAKLENKEQPKRAPQPSPGAVGVFIGGNATQAIVVGEDLEATEGITIE</sequence>
<keyword evidence="2" id="KW-1185">Reference proteome</keyword>